<name>A0A8J3T9D2_9ACTN</name>
<protein>
    <recommendedName>
        <fullName evidence="4">PPE family domain-containing protein</fullName>
    </recommendedName>
</protein>
<dbReference type="RefSeq" id="WP_168112765.1">
    <property type="nucleotide sequence ID" value="NZ_BOON01000005.1"/>
</dbReference>
<keyword evidence="3" id="KW-1185">Reference proteome</keyword>
<evidence type="ECO:0000313" key="2">
    <source>
        <dbReference type="EMBL" id="GII21012.1"/>
    </source>
</evidence>
<gene>
    <name evidence="2" type="ORF">Pme01_06090</name>
</gene>
<evidence type="ECO:0000256" key="1">
    <source>
        <dbReference type="SAM" id="MobiDB-lite"/>
    </source>
</evidence>
<reference evidence="2" key="1">
    <citation type="submission" date="2021-01" db="EMBL/GenBank/DDBJ databases">
        <title>Whole genome shotgun sequence of Planosporangium mesophilum NBRC 109066.</title>
        <authorList>
            <person name="Komaki H."/>
            <person name="Tamura T."/>
        </authorList>
    </citation>
    <scope>NUCLEOTIDE SEQUENCE</scope>
    <source>
        <strain evidence="2">NBRC 109066</strain>
    </source>
</reference>
<evidence type="ECO:0000313" key="3">
    <source>
        <dbReference type="Proteomes" id="UP000599074"/>
    </source>
</evidence>
<organism evidence="2 3">
    <name type="scientific">Planosporangium mesophilum</name>
    <dbReference type="NCBI Taxonomy" id="689768"/>
    <lineage>
        <taxon>Bacteria</taxon>
        <taxon>Bacillati</taxon>
        <taxon>Actinomycetota</taxon>
        <taxon>Actinomycetes</taxon>
        <taxon>Micromonosporales</taxon>
        <taxon>Micromonosporaceae</taxon>
        <taxon>Planosporangium</taxon>
    </lineage>
</organism>
<feature type="region of interest" description="Disordered" evidence="1">
    <location>
        <begin position="191"/>
        <end position="316"/>
    </location>
</feature>
<comment type="caution">
    <text evidence="2">The sequence shown here is derived from an EMBL/GenBank/DDBJ whole genome shotgun (WGS) entry which is preliminary data.</text>
</comment>
<sequence length="427" mass="43627">MSSGDEKYYGGFCTNWAAYDLPVLWNSIKDEGRPENYEQGTSWQRTYELLAYHMSELQRCRDDLAAKWPRDQSPAAGVFLDYIDNLMGSMKQMSEDALANSSAVTGISTALLTARGEIKKLNDQWQEYEHKEKNPDKLLGFIPLGADVPDDWRKDLRNQAAKHMVEADTQVFQHTSKMVVPEVYQGPPYFDSSWTPDSASGTSSAPGGGAGGGSRVGGAGWARPPVIPPPTMPDPSFAESPTGGAAAPVLSGGTSAPIAPPAPTPPAPPIAPAPPPGVITPPLMPFPGGPTSSTGGAVPAQRSGGSAPVRAGAGSRAGGMAPGGVIGGAPPAGRPAAAGGARANPVGGVIGGGNAAGGPRTAAAGGNAMSGGAPVGGRRGPNDRDGEGNRFDPDDPWAVAEGVPGVLAPNLEREQHEPGPGVIGIDR</sequence>
<feature type="compositionally biased region" description="Pro residues" evidence="1">
    <location>
        <begin position="258"/>
        <end position="288"/>
    </location>
</feature>
<dbReference type="AlphaFoldDB" id="A0A8J3T9D2"/>
<dbReference type="EMBL" id="BOON01000005">
    <property type="protein sequence ID" value="GII21012.1"/>
    <property type="molecule type" value="Genomic_DNA"/>
</dbReference>
<evidence type="ECO:0008006" key="4">
    <source>
        <dbReference type="Google" id="ProtNLM"/>
    </source>
</evidence>
<feature type="compositionally biased region" description="Low complexity" evidence="1">
    <location>
        <begin position="289"/>
        <end position="314"/>
    </location>
</feature>
<proteinExistence type="predicted"/>
<feature type="compositionally biased region" description="Basic and acidic residues" evidence="1">
    <location>
        <begin position="380"/>
        <end position="393"/>
    </location>
</feature>
<feature type="region of interest" description="Disordered" evidence="1">
    <location>
        <begin position="358"/>
        <end position="427"/>
    </location>
</feature>
<dbReference type="Proteomes" id="UP000599074">
    <property type="component" value="Unassembled WGS sequence"/>
</dbReference>
<feature type="compositionally biased region" description="Gly residues" evidence="1">
    <location>
        <begin position="206"/>
        <end position="220"/>
    </location>
</feature>
<feature type="compositionally biased region" description="Low complexity" evidence="1">
    <location>
        <begin position="358"/>
        <end position="372"/>
    </location>
</feature>
<accession>A0A8J3T9D2</accession>